<dbReference type="PANTHER" id="PTHR43433:SF5">
    <property type="entry name" value="AB HYDROLASE-1 DOMAIN-CONTAINING PROTEIN"/>
    <property type="match status" value="1"/>
</dbReference>
<gene>
    <name evidence="2" type="ORF">GCM10011410_15880</name>
</gene>
<reference evidence="2" key="1">
    <citation type="journal article" date="2014" name="Int. J. Syst. Evol. Microbiol.">
        <title>Complete genome sequence of Corynebacterium casei LMG S-19264T (=DSM 44701T), isolated from a smear-ripened cheese.</title>
        <authorList>
            <consortium name="US DOE Joint Genome Institute (JGI-PGF)"/>
            <person name="Walter F."/>
            <person name="Albersmeier A."/>
            <person name="Kalinowski J."/>
            <person name="Ruckert C."/>
        </authorList>
    </citation>
    <scope>NUCLEOTIDE SEQUENCE</scope>
    <source>
        <strain evidence="2">CGMCC 1.15478</strain>
    </source>
</reference>
<keyword evidence="3" id="KW-1185">Reference proteome</keyword>
<organism evidence="2 3">
    <name type="scientific">Hoyosella rhizosphaerae</name>
    <dbReference type="NCBI Taxonomy" id="1755582"/>
    <lineage>
        <taxon>Bacteria</taxon>
        <taxon>Bacillati</taxon>
        <taxon>Actinomycetota</taxon>
        <taxon>Actinomycetes</taxon>
        <taxon>Mycobacteriales</taxon>
        <taxon>Hoyosellaceae</taxon>
        <taxon>Hoyosella</taxon>
    </lineage>
</organism>
<evidence type="ECO:0000259" key="1">
    <source>
        <dbReference type="Pfam" id="PF00561"/>
    </source>
</evidence>
<comment type="caution">
    <text evidence="2">The sequence shown here is derived from an EMBL/GenBank/DDBJ whole genome shotgun (WGS) entry which is preliminary data.</text>
</comment>
<dbReference type="SUPFAM" id="SSF53474">
    <property type="entry name" value="alpha/beta-Hydrolases"/>
    <property type="match status" value="1"/>
</dbReference>
<proteinExistence type="predicted"/>
<keyword evidence="2" id="KW-0378">Hydrolase</keyword>
<dbReference type="InterPro" id="IPR050471">
    <property type="entry name" value="AB_hydrolase"/>
</dbReference>
<sequence>MLSTEGVRPVSAQQVPHVSLTQNHGKVRRREGYVLVDGVRLGITEFGSGGRLVILAPSLLLSRRMQEPWARELAERGFHVVCMNNVLAAKNGPADLDDYSAEAIGRRMVGLLDAIGGEIAVFGGTSLGANAALEAAVLDPNRTAGIIVEAPILDKSVVIIAPILTLAYELFTLGRPVLWFARRFAGMLPSNNLVTRLIWDFLSASRVEQAALVQGLMLGRIAPPRKLRRSIAVPALILSVNRDPFHVAADAEQLAEDLPDSQLHQVSSAWTLRSRVRAVSPAIVSFLNEAFAAPWVISRTIFTPNIGDSHLN</sequence>
<dbReference type="Pfam" id="PF00561">
    <property type="entry name" value="Abhydrolase_1"/>
    <property type="match status" value="1"/>
</dbReference>
<reference evidence="2" key="2">
    <citation type="submission" date="2020-09" db="EMBL/GenBank/DDBJ databases">
        <authorList>
            <person name="Sun Q."/>
            <person name="Zhou Y."/>
        </authorList>
    </citation>
    <scope>NUCLEOTIDE SEQUENCE</scope>
    <source>
        <strain evidence="2">CGMCC 1.15478</strain>
    </source>
</reference>
<name>A0A916UAR6_9ACTN</name>
<dbReference type="EMBL" id="BMJH01000001">
    <property type="protein sequence ID" value="GGC64210.1"/>
    <property type="molecule type" value="Genomic_DNA"/>
</dbReference>
<evidence type="ECO:0000313" key="3">
    <source>
        <dbReference type="Proteomes" id="UP000641514"/>
    </source>
</evidence>
<dbReference type="AlphaFoldDB" id="A0A916UAR6"/>
<feature type="domain" description="AB hydrolase-1" evidence="1">
    <location>
        <begin position="52"/>
        <end position="266"/>
    </location>
</feature>
<evidence type="ECO:0000313" key="2">
    <source>
        <dbReference type="EMBL" id="GGC64210.1"/>
    </source>
</evidence>
<dbReference type="Proteomes" id="UP000641514">
    <property type="component" value="Unassembled WGS sequence"/>
</dbReference>
<dbReference type="GO" id="GO:0016787">
    <property type="term" value="F:hydrolase activity"/>
    <property type="evidence" value="ECO:0007669"/>
    <property type="project" value="UniProtKB-KW"/>
</dbReference>
<dbReference type="InterPro" id="IPR029058">
    <property type="entry name" value="AB_hydrolase_fold"/>
</dbReference>
<dbReference type="Gene3D" id="3.40.50.1820">
    <property type="entry name" value="alpha/beta hydrolase"/>
    <property type="match status" value="1"/>
</dbReference>
<dbReference type="InterPro" id="IPR000073">
    <property type="entry name" value="AB_hydrolase_1"/>
</dbReference>
<protein>
    <submittedName>
        <fullName evidence="2">Hydrolase (Alpha/beta fold)</fullName>
    </submittedName>
</protein>
<dbReference type="PANTHER" id="PTHR43433">
    <property type="entry name" value="HYDROLASE, ALPHA/BETA FOLD FAMILY PROTEIN"/>
    <property type="match status" value="1"/>
</dbReference>
<accession>A0A916UAR6</accession>